<feature type="coiled-coil region" evidence="10">
    <location>
        <begin position="139"/>
        <end position="166"/>
    </location>
</feature>
<dbReference type="OrthoDB" id="10067025at2759"/>
<evidence type="ECO:0000256" key="5">
    <source>
        <dbReference type="ARBA" id="ARBA00023159"/>
    </source>
</evidence>
<dbReference type="GO" id="GO:0003712">
    <property type="term" value="F:transcription coregulator activity"/>
    <property type="evidence" value="ECO:0007669"/>
    <property type="project" value="TreeGrafter"/>
</dbReference>
<gene>
    <name evidence="13" type="primary">LOC116301909</name>
</gene>
<comment type="subcellular location">
    <subcellularLocation>
        <location evidence="1">Nucleus</location>
    </subcellularLocation>
</comment>
<keyword evidence="10" id="KW-0175">Coiled coil</keyword>
<evidence type="ECO:0000256" key="9">
    <source>
        <dbReference type="ARBA" id="ARBA00031981"/>
    </source>
</evidence>
<keyword evidence="6" id="KW-0804">Transcription</keyword>
<dbReference type="FunCoup" id="A0A6P8IJH9">
    <property type="interactions" value="2135"/>
</dbReference>
<dbReference type="InterPro" id="IPR021019">
    <property type="entry name" value="Mediator_Med30_met"/>
</dbReference>
<protein>
    <recommendedName>
        <fullName evidence="3">Mediator of RNA polymerase II transcription subunit 30</fullName>
    </recommendedName>
    <alternativeName>
        <fullName evidence="9">Mediator complex subunit 30</fullName>
    </alternativeName>
</protein>
<comment type="similarity">
    <text evidence="2">Belongs to the Mediator complex subunit 30 family.</text>
</comment>
<dbReference type="GO" id="GO:0045893">
    <property type="term" value="P:positive regulation of DNA-templated transcription"/>
    <property type="evidence" value="ECO:0007669"/>
    <property type="project" value="TreeGrafter"/>
</dbReference>
<dbReference type="PANTHER" id="PTHR31705:SF4">
    <property type="entry name" value="MEDIATOR OF RNA POLYMERASE II TRANSCRIPTION SUBUNIT 30"/>
    <property type="match status" value="1"/>
</dbReference>
<organism evidence="12 13">
    <name type="scientific">Actinia tenebrosa</name>
    <name type="common">Australian red waratah sea anemone</name>
    <dbReference type="NCBI Taxonomy" id="6105"/>
    <lineage>
        <taxon>Eukaryota</taxon>
        <taxon>Metazoa</taxon>
        <taxon>Cnidaria</taxon>
        <taxon>Anthozoa</taxon>
        <taxon>Hexacorallia</taxon>
        <taxon>Actiniaria</taxon>
        <taxon>Actiniidae</taxon>
        <taxon>Actinia</taxon>
    </lineage>
</organism>
<evidence type="ECO:0000256" key="8">
    <source>
        <dbReference type="ARBA" id="ARBA00025687"/>
    </source>
</evidence>
<evidence type="ECO:0000256" key="2">
    <source>
        <dbReference type="ARBA" id="ARBA00010606"/>
    </source>
</evidence>
<reference evidence="13" key="1">
    <citation type="submission" date="2025-08" db="UniProtKB">
        <authorList>
            <consortium name="RefSeq"/>
        </authorList>
    </citation>
    <scope>IDENTIFICATION</scope>
    <source>
        <tissue evidence="13">Tentacle</tissue>
    </source>
</reference>
<keyword evidence="12" id="KW-1185">Reference proteome</keyword>
<keyword evidence="5" id="KW-0010">Activator</keyword>
<dbReference type="GO" id="GO:0016592">
    <property type="term" value="C:mediator complex"/>
    <property type="evidence" value="ECO:0007669"/>
    <property type="project" value="TreeGrafter"/>
</dbReference>
<evidence type="ECO:0000256" key="4">
    <source>
        <dbReference type="ARBA" id="ARBA00023015"/>
    </source>
</evidence>
<accession>A0A6P8IJH9</accession>
<sequence>MEGWINPSVANQPQRQEEKQASQPKPPVNQAENEIALTIQGQRTVQDIVDKATELFRRLQGVKLGSGDVTMRQTQAQNKEIKEHLNALKALFAKLRILYNETKRRVNVPAGESFEDLIPFKDQDKGVAMEVVNENDPLAKEHQALQQTLKKKNEQVQELMEAMRTMIWDINTMIALKPS</sequence>
<dbReference type="Pfam" id="PF11315">
    <property type="entry name" value="Med30"/>
    <property type="match status" value="1"/>
</dbReference>
<evidence type="ECO:0000256" key="1">
    <source>
        <dbReference type="ARBA" id="ARBA00004123"/>
    </source>
</evidence>
<dbReference type="PANTHER" id="PTHR31705">
    <property type="entry name" value="MEDIATOR OF RNA POLYMERASE II TRANSCRIPTION SUBUNIT 30"/>
    <property type="match status" value="1"/>
</dbReference>
<evidence type="ECO:0000256" key="7">
    <source>
        <dbReference type="ARBA" id="ARBA00023242"/>
    </source>
</evidence>
<dbReference type="RefSeq" id="XP_031566939.1">
    <property type="nucleotide sequence ID" value="XM_031711079.1"/>
</dbReference>
<name>A0A6P8IJH9_ACTTE</name>
<evidence type="ECO:0000256" key="11">
    <source>
        <dbReference type="SAM" id="MobiDB-lite"/>
    </source>
</evidence>
<evidence type="ECO:0000313" key="13">
    <source>
        <dbReference type="RefSeq" id="XP_031566939.1"/>
    </source>
</evidence>
<comment type="function">
    <text evidence="8">Component of the Mediator complex, a coactivator involved in the regulated transcription of nearly all RNA polymerase II-dependent genes. Mediator functions as a bridge to convey information from gene-specific regulatory proteins to the basal RNA polymerase II transcription machinery. Mediator is recruited to promoters by direct interactions with regulatory proteins and serves as a scaffold for the assembly of a functional preinitiation complex with RNA polymerase II and the general transcription factors.</text>
</comment>
<proteinExistence type="inferred from homology"/>
<dbReference type="InParanoid" id="A0A6P8IJH9"/>
<feature type="region of interest" description="Disordered" evidence="11">
    <location>
        <begin position="1"/>
        <end position="30"/>
    </location>
</feature>
<dbReference type="Proteomes" id="UP000515163">
    <property type="component" value="Unplaced"/>
</dbReference>
<dbReference type="AlphaFoldDB" id="A0A6P8IJH9"/>
<dbReference type="GeneID" id="116301909"/>
<dbReference type="KEGG" id="aten:116301909"/>
<evidence type="ECO:0000256" key="3">
    <source>
        <dbReference type="ARBA" id="ARBA00019664"/>
    </source>
</evidence>
<keyword evidence="7" id="KW-0539">Nucleus</keyword>
<evidence type="ECO:0000313" key="12">
    <source>
        <dbReference type="Proteomes" id="UP000515163"/>
    </source>
</evidence>
<evidence type="ECO:0000256" key="10">
    <source>
        <dbReference type="SAM" id="Coils"/>
    </source>
</evidence>
<keyword evidence="4" id="KW-0805">Transcription regulation</keyword>
<evidence type="ECO:0000256" key="6">
    <source>
        <dbReference type="ARBA" id="ARBA00023163"/>
    </source>
</evidence>